<dbReference type="NCBIfam" id="TIGR00254">
    <property type="entry name" value="GGDEF"/>
    <property type="match status" value="1"/>
</dbReference>
<dbReference type="Gene3D" id="3.30.450.20">
    <property type="entry name" value="PAS domain"/>
    <property type="match status" value="1"/>
</dbReference>
<keyword evidence="8" id="KW-1185">Reference proteome</keyword>
<reference evidence="7 8" key="1">
    <citation type="submission" date="2020-08" db="EMBL/GenBank/DDBJ databases">
        <title>Cohnella phylogeny.</title>
        <authorList>
            <person name="Dunlap C."/>
        </authorList>
    </citation>
    <scope>NUCLEOTIDE SEQUENCE [LARGE SCALE GENOMIC DNA]</scope>
    <source>
        <strain evidence="7 8">DSM 25239</strain>
    </source>
</reference>
<dbReference type="InterPro" id="IPR001633">
    <property type="entry name" value="EAL_dom"/>
</dbReference>
<gene>
    <name evidence="7" type="ORF">H7B90_00300</name>
</gene>
<feature type="domain" description="MHYT" evidence="6">
    <location>
        <begin position="8"/>
        <end position="199"/>
    </location>
</feature>
<evidence type="ECO:0000259" key="2">
    <source>
        <dbReference type="PROSITE" id="PS50112"/>
    </source>
</evidence>
<organism evidence="7 8">
    <name type="scientific">Cohnella xylanilytica</name>
    <dbReference type="NCBI Taxonomy" id="557555"/>
    <lineage>
        <taxon>Bacteria</taxon>
        <taxon>Bacillati</taxon>
        <taxon>Bacillota</taxon>
        <taxon>Bacilli</taxon>
        <taxon>Bacillales</taxon>
        <taxon>Paenibacillaceae</taxon>
        <taxon>Cohnella</taxon>
    </lineage>
</organism>
<dbReference type="InterPro" id="IPR035919">
    <property type="entry name" value="EAL_sf"/>
</dbReference>
<dbReference type="Proteomes" id="UP000553776">
    <property type="component" value="Unassembled WGS sequence"/>
</dbReference>
<feature type="domain" description="EAL" evidence="4">
    <location>
        <begin position="549"/>
        <end position="802"/>
    </location>
</feature>
<dbReference type="EMBL" id="JACJVR010000002">
    <property type="protein sequence ID" value="MBB6689830.1"/>
    <property type="molecule type" value="Genomic_DNA"/>
</dbReference>
<feature type="transmembrane region" description="Helical" evidence="1">
    <location>
        <begin position="143"/>
        <end position="163"/>
    </location>
</feature>
<dbReference type="CDD" id="cd01948">
    <property type="entry name" value="EAL"/>
    <property type="match status" value="1"/>
</dbReference>
<dbReference type="Gene3D" id="3.30.70.270">
    <property type="match status" value="1"/>
</dbReference>
<name>A0A841TVD6_9BACL</name>
<dbReference type="SUPFAM" id="SSF141868">
    <property type="entry name" value="EAL domain-like"/>
    <property type="match status" value="1"/>
</dbReference>
<feature type="transmembrane region" description="Helical" evidence="1">
    <location>
        <begin position="175"/>
        <end position="197"/>
    </location>
</feature>
<dbReference type="SUPFAM" id="SSF55785">
    <property type="entry name" value="PYP-like sensor domain (PAS domain)"/>
    <property type="match status" value="1"/>
</dbReference>
<dbReference type="PROSITE" id="PS50887">
    <property type="entry name" value="GGDEF"/>
    <property type="match status" value="1"/>
</dbReference>
<feature type="domain" description="GGDEF" evidence="5">
    <location>
        <begin position="407"/>
        <end position="540"/>
    </location>
</feature>
<dbReference type="AlphaFoldDB" id="A0A841TVD6"/>
<dbReference type="SUPFAM" id="SSF55073">
    <property type="entry name" value="Nucleotide cyclase"/>
    <property type="match status" value="1"/>
</dbReference>
<feature type="transmembrane region" description="Helical" evidence="1">
    <location>
        <begin position="12"/>
        <end position="31"/>
    </location>
</feature>
<dbReference type="CDD" id="cd00130">
    <property type="entry name" value="PAS"/>
    <property type="match status" value="1"/>
</dbReference>
<dbReference type="SMART" id="SM00267">
    <property type="entry name" value="GGDEF"/>
    <property type="match status" value="1"/>
</dbReference>
<feature type="transmembrane region" description="Helical" evidence="1">
    <location>
        <begin position="43"/>
        <end position="67"/>
    </location>
</feature>
<protein>
    <submittedName>
        <fullName evidence="7">EAL domain-containing protein</fullName>
    </submittedName>
</protein>
<dbReference type="InterPro" id="IPR013656">
    <property type="entry name" value="PAS_4"/>
</dbReference>
<dbReference type="Pfam" id="PF03707">
    <property type="entry name" value="MHYT"/>
    <property type="match status" value="2"/>
</dbReference>
<dbReference type="NCBIfam" id="TIGR00229">
    <property type="entry name" value="sensory_box"/>
    <property type="match status" value="1"/>
</dbReference>
<feature type="transmembrane region" description="Helical" evidence="1">
    <location>
        <begin position="111"/>
        <end position="131"/>
    </location>
</feature>
<feature type="domain" description="PAC" evidence="3">
    <location>
        <begin position="324"/>
        <end position="375"/>
    </location>
</feature>
<evidence type="ECO:0000259" key="6">
    <source>
        <dbReference type="PROSITE" id="PS50924"/>
    </source>
</evidence>
<dbReference type="PANTHER" id="PTHR44757:SF2">
    <property type="entry name" value="BIOFILM ARCHITECTURE MAINTENANCE PROTEIN MBAA"/>
    <property type="match status" value="1"/>
</dbReference>
<dbReference type="InterPro" id="IPR005330">
    <property type="entry name" value="MHYT_dom"/>
</dbReference>
<evidence type="ECO:0000313" key="7">
    <source>
        <dbReference type="EMBL" id="MBB6689830.1"/>
    </source>
</evidence>
<dbReference type="SMART" id="SM00052">
    <property type="entry name" value="EAL"/>
    <property type="match status" value="1"/>
</dbReference>
<dbReference type="InterPro" id="IPR029787">
    <property type="entry name" value="Nucleotide_cyclase"/>
</dbReference>
<dbReference type="Pfam" id="PF00990">
    <property type="entry name" value="GGDEF"/>
    <property type="match status" value="1"/>
</dbReference>
<dbReference type="FunFam" id="3.20.20.450:FF:000001">
    <property type="entry name" value="Cyclic di-GMP phosphodiesterase yahA"/>
    <property type="match status" value="1"/>
</dbReference>
<feature type="transmembrane region" description="Helical" evidence="1">
    <location>
        <begin position="217"/>
        <end position="238"/>
    </location>
</feature>
<comment type="caution">
    <text evidence="7">The sequence shown here is derived from an EMBL/GenBank/DDBJ whole genome shotgun (WGS) entry which is preliminary data.</text>
</comment>
<dbReference type="Pfam" id="PF00563">
    <property type="entry name" value="EAL"/>
    <property type="match status" value="1"/>
</dbReference>
<dbReference type="PROSITE" id="PS50113">
    <property type="entry name" value="PAC"/>
    <property type="match status" value="1"/>
</dbReference>
<dbReference type="InterPro" id="IPR000160">
    <property type="entry name" value="GGDEF_dom"/>
</dbReference>
<dbReference type="SMART" id="SM00091">
    <property type="entry name" value="PAS"/>
    <property type="match status" value="1"/>
</dbReference>
<dbReference type="FunFam" id="3.30.70.270:FF:000001">
    <property type="entry name" value="Diguanylate cyclase domain protein"/>
    <property type="match status" value="1"/>
</dbReference>
<dbReference type="InterPro" id="IPR035965">
    <property type="entry name" value="PAS-like_dom_sf"/>
</dbReference>
<dbReference type="PROSITE" id="PS50924">
    <property type="entry name" value="MHYT"/>
    <property type="match status" value="1"/>
</dbReference>
<dbReference type="RefSeq" id="WP_185133866.1">
    <property type="nucleotide sequence ID" value="NZ_JACJVR010000002.1"/>
</dbReference>
<accession>A0A841TVD6</accession>
<dbReference type="PROSITE" id="PS50112">
    <property type="entry name" value="PAS"/>
    <property type="match status" value="1"/>
</dbReference>
<dbReference type="InterPro" id="IPR000014">
    <property type="entry name" value="PAS"/>
</dbReference>
<feature type="domain" description="PAS" evidence="2">
    <location>
        <begin position="252"/>
        <end position="306"/>
    </location>
</feature>
<keyword evidence="1" id="KW-0472">Membrane</keyword>
<dbReference type="GO" id="GO:0016020">
    <property type="term" value="C:membrane"/>
    <property type="evidence" value="ECO:0007669"/>
    <property type="project" value="UniProtKB-UniRule"/>
</dbReference>
<sequence length="802" mass="88191">MTHLATSYHPVLVVLSYLVAVISACSGLNQGQRFVRSRGRSRLAWGTGAVLAMGIGIWSMHFVAMLALRLPVIVDYDPLRVFLSSLVSTGASAAALAIVGRPAPSRLRIAAAGAAMGAGIAGMHATGMAALRMPARLVFEPLPFVLTLLAVAAAATLAFSLVFRREGRRSPWVQAGAGAILGTAVFGLHFAAMGGSSFHADPGALQAGMLKAQSTSLGFSVGTATLFLIGLSLSYAYIERIWTTQMKRQLEREKRIESLFQHSQDAVFSFSLTGKLLDMNKAAERLTGFDRHELIAMSPRSLVFPEFFDTTRVHFMATVQGASRNFDSALKHRSGRRIEVNNTNVPVVVEGQVVGVYTIVRDITERKNTEMTMHHMAHHDDLTGLPNRRLFEQRVSEALFSAAKDRSSLAVLFLDVDRFKNVNDSLGHDYGDDLLKEVAARLLECVEDDHLVARLGGDEFALLVPGASARERAGAVAGRIVSRVDAPFSLRDRDLHITASIGIAVYPEDGEGLVGLMKNADTALYASKENGKNMYTFYARDMNDHLSETMLLEIELRKALERNEFYLLYQPQIDISTGRVVGVEALLRWNHGKKGLIPPSDFIPLAEETGVIVQIGEWVLRTACLQGKRWREEGLPPLRIAVNLSGRQFLSRDFVSSIQRTLSETGMNPEQLELEITESMTLDVNRSISTLRQLKNIGVTISIDDFGTGYSSLSYLKNFPVDCLKIDQSFVRAMLTDANDRSIVSTIIALAHNLNLRVVAEGVETEEQQAWLASCGCDELQGYFISKPIPDTELHRFYRQCS</sequence>
<proteinExistence type="predicted"/>
<evidence type="ECO:0000259" key="4">
    <source>
        <dbReference type="PROSITE" id="PS50883"/>
    </source>
</evidence>
<dbReference type="CDD" id="cd01949">
    <property type="entry name" value="GGDEF"/>
    <property type="match status" value="1"/>
</dbReference>
<dbReference type="InterPro" id="IPR000700">
    <property type="entry name" value="PAS-assoc_C"/>
</dbReference>
<evidence type="ECO:0000259" key="5">
    <source>
        <dbReference type="PROSITE" id="PS50887"/>
    </source>
</evidence>
<dbReference type="PANTHER" id="PTHR44757">
    <property type="entry name" value="DIGUANYLATE CYCLASE DGCP"/>
    <property type="match status" value="1"/>
</dbReference>
<feature type="transmembrane region" description="Helical" evidence="1">
    <location>
        <begin position="79"/>
        <end position="99"/>
    </location>
</feature>
<dbReference type="PROSITE" id="PS50883">
    <property type="entry name" value="EAL"/>
    <property type="match status" value="1"/>
</dbReference>
<dbReference type="InterPro" id="IPR052155">
    <property type="entry name" value="Biofilm_reg_signaling"/>
</dbReference>
<evidence type="ECO:0000259" key="3">
    <source>
        <dbReference type="PROSITE" id="PS50113"/>
    </source>
</evidence>
<keyword evidence="1" id="KW-0812">Transmembrane</keyword>
<dbReference type="Pfam" id="PF08448">
    <property type="entry name" value="PAS_4"/>
    <property type="match status" value="1"/>
</dbReference>
<dbReference type="InterPro" id="IPR043128">
    <property type="entry name" value="Rev_trsase/Diguanyl_cyclase"/>
</dbReference>
<dbReference type="Gene3D" id="3.20.20.450">
    <property type="entry name" value="EAL domain"/>
    <property type="match status" value="1"/>
</dbReference>
<evidence type="ECO:0000256" key="1">
    <source>
        <dbReference type="PROSITE-ProRule" id="PRU00244"/>
    </source>
</evidence>
<evidence type="ECO:0000313" key="8">
    <source>
        <dbReference type="Proteomes" id="UP000553776"/>
    </source>
</evidence>
<keyword evidence="1" id="KW-1133">Transmembrane helix</keyword>